<dbReference type="STRING" id="351659.SAMN05421784_14927"/>
<evidence type="ECO:0000313" key="3">
    <source>
        <dbReference type="Proteomes" id="UP000242496"/>
    </source>
</evidence>
<dbReference type="Proteomes" id="UP000242496">
    <property type="component" value="Unassembled WGS sequence"/>
</dbReference>
<accession>A0A1I7K8L3</accession>
<evidence type="ECO:0000313" key="2">
    <source>
        <dbReference type="EMBL" id="SFU93786.1"/>
    </source>
</evidence>
<dbReference type="RefSeq" id="WP_092553929.1">
    <property type="nucleotide sequence ID" value="NZ_CAWRBG010000025.1"/>
</dbReference>
<keyword evidence="3" id="KW-1185">Reference proteome</keyword>
<organism evidence="2 3">
    <name type="scientific">Xenorhabdus koppenhoeferi</name>
    <dbReference type="NCBI Taxonomy" id="351659"/>
    <lineage>
        <taxon>Bacteria</taxon>
        <taxon>Pseudomonadati</taxon>
        <taxon>Pseudomonadota</taxon>
        <taxon>Gammaproteobacteria</taxon>
        <taxon>Enterobacterales</taxon>
        <taxon>Morganellaceae</taxon>
        <taxon>Xenorhabdus</taxon>
    </lineage>
</organism>
<proteinExistence type="predicted"/>
<dbReference type="OrthoDB" id="5678344at2"/>
<evidence type="ECO:0000259" key="1">
    <source>
        <dbReference type="Pfam" id="PF04448"/>
    </source>
</evidence>
<protein>
    <recommendedName>
        <fullName evidence="1">DUF551 domain-containing protein</fullName>
    </recommendedName>
</protein>
<feature type="domain" description="DUF551" evidence="1">
    <location>
        <begin position="3"/>
        <end position="64"/>
    </location>
</feature>
<name>A0A1I7K8L3_9GAMM</name>
<dbReference type="Pfam" id="PF04448">
    <property type="entry name" value="DUF551"/>
    <property type="match status" value="1"/>
</dbReference>
<gene>
    <name evidence="2" type="ORF">SAMN05421784_14927</name>
</gene>
<reference evidence="3" key="1">
    <citation type="submission" date="2016-10" db="EMBL/GenBank/DDBJ databases">
        <authorList>
            <person name="Varghese N."/>
            <person name="Submissions S."/>
        </authorList>
    </citation>
    <scope>NUCLEOTIDE SEQUENCE [LARGE SCALE GENOMIC DNA]</scope>
    <source>
        <strain evidence="3">DSM 18168</strain>
    </source>
</reference>
<sequence length="66" mass="7662">MDWIKCSDRLPDIYADILFVRNGCNDVHTGYLSDILDVFYSYSDDGLFDIECITHWMELPEPPTGE</sequence>
<dbReference type="EMBL" id="FPBJ01000049">
    <property type="protein sequence ID" value="SFU93786.1"/>
    <property type="molecule type" value="Genomic_DNA"/>
</dbReference>
<dbReference type="AlphaFoldDB" id="A0A1I7K8L3"/>
<dbReference type="InterPro" id="IPR007539">
    <property type="entry name" value="DUF551"/>
</dbReference>